<dbReference type="Pfam" id="PF13561">
    <property type="entry name" value="adh_short_C2"/>
    <property type="match status" value="1"/>
</dbReference>
<dbReference type="FunFam" id="3.40.50.720:FF:000084">
    <property type="entry name" value="Short-chain dehydrogenase reductase"/>
    <property type="match status" value="1"/>
</dbReference>
<dbReference type="CDD" id="cd05233">
    <property type="entry name" value="SDR_c"/>
    <property type="match status" value="1"/>
</dbReference>
<dbReference type="GO" id="GO:0008206">
    <property type="term" value="P:bile acid metabolic process"/>
    <property type="evidence" value="ECO:0007669"/>
    <property type="project" value="UniProtKB-ARBA"/>
</dbReference>
<comment type="similarity">
    <text evidence="1">Belongs to the short-chain dehydrogenases/reductases (SDR) family.</text>
</comment>
<dbReference type="Proteomes" id="UP000256304">
    <property type="component" value="Unassembled WGS sequence"/>
</dbReference>
<gene>
    <name evidence="3" type="ORF">A8990_10772</name>
</gene>
<evidence type="ECO:0000313" key="4">
    <source>
        <dbReference type="Proteomes" id="UP000256304"/>
    </source>
</evidence>
<dbReference type="PRINTS" id="PR00080">
    <property type="entry name" value="SDRFAMILY"/>
</dbReference>
<dbReference type="AlphaFoldDB" id="A0A3D9S733"/>
<dbReference type="InterPro" id="IPR036291">
    <property type="entry name" value="NAD(P)-bd_dom_sf"/>
</dbReference>
<evidence type="ECO:0000313" key="3">
    <source>
        <dbReference type="EMBL" id="REE88976.1"/>
    </source>
</evidence>
<comment type="caution">
    <text evidence="3">The sequence shown here is derived from an EMBL/GenBank/DDBJ whole genome shotgun (WGS) entry which is preliminary data.</text>
</comment>
<dbReference type="PANTHER" id="PTHR24321">
    <property type="entry name" value="DEHYDROGENASES, SHORT CHAIN"/>
    <property type="match status" value="1"/>
</dbReference>
<dbReference type="InterPro" id="IPR020904">
    <property type="entry name" value="Sc_DH/Rdtase_CS"/>
</dbReference>
<reference evidence="3 4" key="1">
    <citation type="submission" date="2018-08" db="EMBL/GenBank/DDBJ databases">
        <title>Genomic Encyclopedia of Type Strains, Phase III (KMG-III): the genomes of soil and plant-associated and newly described type strains.</title>
        <authorList>
            <person name="Whitman W."/>
        </authorList>
    </citation>
    <scope>NUCLEOTIDE SEQUENCE [LARGE SCALE GENOMIC DNA]</scope>
    <source>
        <strain evidence="3 4">CGMCC 1.10966</strain>
    </source>
</reference>
<name>A0A3D9S733_9BACL</name>
<dbReference type="GO" id="GO:0016491">
    <property type="term" value="F:oxidoreductase activity"/>
    <property type="evidence" value="ECO:0007669"/>
    <property type="project" value="UniProtKB-KW"/>
</dbReference>
<dbReference type="PANTHER" id="PTHR24321:SF8">
    <property type="entry name" value="ESTRADIOL 17-BETA-DEHYDROGENASE 8-RELATED"/>
    <property type="match status" value="1"/>
</dbReference>
<proteinExistence type="inferred from homology"/>
<evidence type="ECO:0000256" key="1">
    <source>
        <dbReference type="ARBA" id="ARBA00006484"/>
    </source>
</evidence>
<organism evidence="3 4">
    <name type="scientific">Paenibacillus taihuensis</name>
    <dbReference type="NCBI Taxonomy" id="1156355"/>
    <lineage>
        <taxon>Bacteria</taxon>
        <taxon>Bacillati</taxon>
        <taxon>Bacillota</taxon>
        <taxon>Bacilli</taxon>
        <taxon>Bacillales</taxon>
        <taxon>Paenibacillaceae</taxon>
        <taxon>Paenibacillus</taxon>
    </lineage>
</organism>
<dbReference type="InterPro" id="IPR002347">
    <property type="entry name" value="SDR_fam"/>
</dbReference>
<keyword evidence="2" id="KW-0560">Oxidoreductase</keyword>
<protein>
    <submittedName>
        <fullName evidence="3">NAD(P)-dependent dehydrogenase (Short-subunit alcohol dehydrogenase family)</fullName>
    </submittedName>
</protein>
<dbReference type="PRINTS" id="PR00081">
    <property type="entry name" value="GDHRDH"/>
</dbReference>
<sequence>MGERLIGKTIVVTGAMKGIGRGISLKCAAEGANVVVADLSEQEGDASVIRQIEQMGTAGKSLFIQTDITKTEDCRQLIQKTVEIFGRIDGLVNNAAIYPRGNLLNTSEELFDTVFDVNIKGAFYCSQYAVASMIETGGGSIVHIGSTNAYMGQMDLAAYACSKGAMLTLSKHIAHNYAAKQVRSNWITVGWVASDGEIELHRKLGVSPEQLAAMGEATVPNGRLQTAEDIAYGAVFLLSDESASVTGTELAITGGHRMR</sequence>
<dbReference type="SUPFAM" id="SSF51735">
    <property type="entry name" value="NAD(P)-binding Rossmann-fold domains"/>
    <property type="match status" value="1"/>
</dbReference>
<dbReference type="Gene3D" id="3.40.50.720">
    <property type="entry name" value="NAD(P)-binding Rossmann-like Domain"/>
    <property type="match status" value="1"/>
</dbReference>
<keyword evidence="4" id="KW-1185">Reference proteome</keyword>
<dbReference type="RefSeq" id="WP_181909458.1">
    <property type="nucleotide sequence ID" value="NZ_QTTN01000007.1"/>
</dbReference>
<dbReference type="PROSITE" id="PS00061">
    <property type="entry name" value="ADH_SHORT"/>
    <property type="match status" value="1"/>
</dbReference>
<dbReference type="EMBL" id="QTTN01000007">
    <property type="protein sequence ID" value="REE88976.1"/>
    <property type="molecule type" value="Genomic_DNA"/>
</dbReference>
<accession>A0A3D9S733</accession>
<evidence type="ECO:0000256" key="2">
    <source>
        <dbReference type="ARBA" id="ARBA00023002"/>
    </source>
</evidence>